<dbReference type="VEuPathDB" id="TrichDB:TVAGG3_0461460"/>
<name>A2FRV4_TRIV3</name>
<dbReference type="EMBL" id="DS113971">
    <property type="protein sequence ID" value="EAX92359.1"/>
    <property type="molecule type" value="Genomic_DNA"/>
</dbReference>
<keyword evidence="2" id="KW-1185">Reference proteome</keyword>
<dbReference type="Proteomes" id="UP000001542">
    <property type="component" value="Unassembled WGS sequence"/>
</dbReference>
<protein>
    <recommendedName>
        <fullName evidence="3">F5/8 type C domain-containing protein</fullName>
    </recommendedName>
</protein>
<dbReference type="VEuPathDB" id="TrichDB:TVAG_215850"/>
<dbReference type="KEGG" id="tva:4750070"/>
<dbReference type="InParanoid" id="A2FRV4"/>
<dbReference type="RefSeq" id="XP_001305289.1">
    <property type="nucleotide sequence ID" value="XM_001305288.1"/>
</dbReference>
<sequence>MLFLLFDSCINTNVDGIFKKVYDDRIIVLDTFGSSYQRINGTLKLTKPEYAIYPWDKNYDWCSSCGKSYDEHPYITFHLKNRLFKINGYFVRAGCCYTTLCCCQYDKYKCFDCCLYSWSLQISDDNKTWKDIHKIEKDSEMRRCNEKTYNLDRSYTAKYVRLIQNDPCPNQPPCLAINRIDFLGEVITDSQIDGENDFVSYHDDDDDISIIGHISKNRNIEMK</sequence>
<reference evidence="1" key="1">
    <citation type="submission" date="2006-10" db="EMBL/GenBank/DDBJ databases">
        <authorList>
            <person name="Amadeo P."/>
            <person name="Zhao Q."/>
            <person name="Wortman J."/>
            <person name="Fraser-Liggett C."/>
            <person name="Carlton J."/>
        </authorList>
    </citation>
    <scope>NUCLEOTIDE SEQUENCE</scope>
    <source>
        <strain evidence="1">G3</strain>
    </source>
</reference>
<dbReference type="AlphaFoldDB" id="A2FRV4"/>
<reference evidence="1" key="2">
    <citation type="journal article" date="2007" name="Science">
        <title>Draft genome sequence of the sexually transmitted pathogen Trichomonas vaginalis.</title>
        <authorList>
            <person name="Carlton J.M."/>
            <person name="Hirt R.P."/>
            <person name="Silva J.C."/>
            <person name="Delcher A.L."/>
            <person name="Schatz M."/>
            <person name="Zhao Q."/>
            <person name="Wortman J.R."/>
            <person name="Bidwell S.L."/>
            <person name="Alsmark U.C.M."/>
            <person name="Besteiro S."/>
            <person name="Sicheritz-Ponten T."/>
            <person name="Noel C.J."/>
            <person name="Dacks J.B."/>
            <person name="Foster P.G."/>
            <person name="Simillion C."/>
            <person name="Van de Peer Y."/>
            <person name="Miranda-Saavedra D."/>
            <person name="Barton G.J."/>
            <person name="Westrop G.D."/>
            <person name="Mueller S."/>
            <person name="Dessi D."/>
            <person name="Fiori P.L."/>
            <person name="Ren Q."/>
            <person name="Paulsen I."/>
            <person name="Zhang H."/>
            <person name="Bastida-Corcuera F.D."/>
            <person name="Simoes-Barbosa A."/>
            <person name="Brown M.T."/>
            <person name="Hayes R.D."/>
            <person name="Mukherjee M."/>
            <person name="Okumura C.Y."/>
            <person name="Schneider R."/>
            <person name="Smith A.J."/>
            <person name="Vanacova S."/>
            <person name="Villalvazo M."/>
            <person name="Haas B.J."/>
            <person name="Pertea M."/>
            <person name="Feldblyum T.V."/>
            <person name="Utterback T.R."/>
            <person name="Shu C.L."/>
            <person name="Osoegawa K."/>
            <person name="de Jong P.J."/>
            <person name="Hrdy I."/>
            <person name="Horvathova L."/>
            <person name="Zubacova Z."/>
            <person name="Dolezal P."/>
            <person name="Malik S.B."/>
            <person name="Logsdon J.M. Jr."/>
            <person name="Henze K."/>
            <person name="Gupta A."/>
            <person name="Wang C.C."/>
            <person name="Dunne R.L."/>
            <person name="Upcroft J.A."/>
            <person name="Upcroft P."/>
            <person name="White O."/>
            <person name="Salzberg S.L."/>
            <person name="Tang P."/>
            <person name="Chiu C.-H."/>
            <person name="Lee Y.-S."/>
            <person name="Embley T.M."/>
            <person name="Coombs G.H."/>
            <person name="Mottram J.C."/>
            <person name="Tachezy J."/>
            <person name="Fraser-Liggett C.M."/>
            <person name="Johnson P.J."/>
        </authorList>
    </citation>
    <scope>NUCLEOTIDE SEQUENCE [LARGE SCALE GENOMIC DNA]</scope>
    <source>
        <strain evidence="1">G3</strain>
    </source>
</reference>
<organism evidence="1 2">
    <name type="scientific">Trichomonas vaginalis (strain ATCC PRA-98 / G3)</name>
    <dbReference type="NCBI Taxonomy" id="412133"/>
    <lineage>
        <taxon>Eukaryota</taxon>
        <taxon>Metamonada</taxon>
        <taxon>Parabasalia</taxon>
        <taxon>Trichomonadida</taxon>
        <taxon>Trichomonadidae</taxon>
        <taxon>Trichomonas</taxon>
    </lineage>
</organism>
<evidence type="ECO:0000313" key="2">
    <source>
        <dbReference type="Proteomes" id="UP000001542"/>
    </source>
</evidence>
<evidence type="ECO:0000313" key="1">
    <source>
        <dbReference type="EMBL" id="EAX92359.1"/>
    </source>
</evidence>
<evidence type="ECO:0008006" key="3">
    <source>
        <dbReference type="Google" id="ProtNLM"/>
    </source>
</evidence>
<accession>A2FRV4</accession>
<gene>
    <name evidence="1" type="ORF">TVAG_215850</name>
</gene>
<dbReference type="SUPFAM" id="SSF49785">
    <property type="entry name" value="Galactose-binding domain-like"/>
    <property type="match status" value="1"/>
</dbReference>
<dbReference type="Gene3D" id="2.60.120.260">
    <property type="entry name" value="Galactose-binding domain-like"/>
    <property type="match status" value="1"/>
</dbReference>
<proteinExistence type="predicted"/>
<dbReference type="InterPro" id="IPR008979">
    <property type="entry name" value="Galactose-bd-like_sf"/>
</dbReference>